<dbReference type="SUPFAM" id="SSF103473">
    <property type="entry name" value="MFS general substrate transporter"/>
    <property type="match status" value="1"/>
</dbReference>
<keyword evidence="2 6" id="KW-0812">Transmembrane</keyword>
<keyword evidence="9" id="KW-1185">Reference proteome</keyword>
<comment type="subcellular location">
    <subcellularLocation>
        <location evidence="1">Membrane</location>
        <topology evidence="1">Multi-pass membrane protein</topology>
    </subcellularLocation>
</comment>
<dbReference type="GO" id="GO:0015203">
    <property type="term" value="F:polyamine transmembrane transporter activity"/>
    <property type="evidence" value="ECO:0007669"/>
    <property type="project" value="TreeGrafter"/>
</dbReference>
<feature type="region of interest" description="Disordered" evidence="5">
    <location>
        <begin position="1"/>
        <end position="91"/>
    </location>
</feature>
<dbReference type="InterPro" id="IPR020846">
    <property type="entry name" value="MFS_dom"/>
</dbReference>
<dbReference type="OrthoDB" id="3936150at2759"/>
<evidence type="ECO:0000259" key="7">
    <source>
        <dbReference type="PROSITE" id="PS50850"/>
    </source>
</evidence>
<evidence type="ECO:0000256" key="4">
    <source>
        <dbReference type="ARBA" id="ARBA00023136"/>
    </source>
</evidence>
<dbReference type="PANTHER" id="PTHR23502:SF5">
    <property type="entry name" value="QUINIDINE RESISTANCE PROTEIN 3"/>
    <property type="match status" value="1"/>
</dbReference>
<feature type="transmembrane region" description="Helical" evidence="6">
    <location>
        <begin position="254"/>
        <end position="277"/>
    </location>
</feature>
<name>A0A420YP66_9PEZI</name>
<feature type="compositionally biased region" description="Acidic residues" evidence="5">
    <location>
        <begin position="62"/>
        <end position="73"/>
    </location>
</feature>
<feature type="compositionally biased region" description="Polar residues" evidence="5">
    <location>
        <begin position="78"/>
        <end position="87"/>
    </location>
</feature>
<dbReference type="InterPro" id="IPR036259">
    <property type="entry name" value="MFS_trans_sf"/>
</dbReference>
<feature type="domain" description="Major facilitator superfamily (MFS) profile" evidence="7">
    <location>
        <begin position="127"/>
        <end position="577"/>
    </location>
</feature>
<feature type="compositionally biased region" description="Basic and acidic residues" evidence="5">
    <location>
        <begin position="1"/>
        <end position="16"/>
    </location>
</feature>
<feature type="transmembrane region" description="Helical" evidence="6">
    <location>
        <begin position="161"/>
        <end position="181"/>
    </location>
</feature>
<feature type="transmembrane region" description="Helical" evidence="6">
    <location>
        <begin position="372"/>
        <end position="393"/>
    </location>
</feature>
<feature type="transmembrane region" description="Helical" evidence="6">
    <location>
        <begin position="283"/>
        <end position="301"/>
    </location>
</feature>
<gene>
    <name evidence="8" type="ORF">DL546_009689</name>
</gene>
<evidence type="ECO:0000256" key="3">
    <source>
        <dbReference type="ARBA" id="ARBA00022989"/>
    </source>
</evidence>
<feature type="transmembrane region" description="Helical" evidence="6">
    <location>
        <begin position="524"/>
        <end position="545"/>
    </location>
</feature>
<keyword evidence="3 6" id="KW-1133">Transmembrane helix</keyword>
<dbReference type="PANTHER" id="PTHR23502">
    <property type="entry name" value="MAJOR FACILITATOR SUPERFAMILY"/>
    <property type="match status" value="1"/>
</dbReference>
<dbReference type="Gene3D" id="1.20.1720.10">
    <property type="entry name" value="Multidrug resistance protein D"/>
    <property type="match status" value="1"/>
</dbReference>
<dbReference type="Pfam" id="PF07690">
    <property type="entry name" value="MFS_1"/>
    <property type="match status" value="1"/>
</dbReference>
<feature type="transmembrane region" description="Helical" evidence="6">
    <location>
        <begin position="551"/>
        <end position="573"/>
    </location>
</feature>
<comment type="caution">
    <text evidence="8">The sequence shown here is derived from an EMBL/GenBank/DDBJ whole genome shotgun (WGS) entry which is preliminary data.</text>
</comment>
<feature type="transmembrane region" description="Helical" evidence="6">
    <location>
        <begin position="125"/>
        <end position="149"/>
    </location>
</feature>
<proteinExistence type="predicted"/>
<keyword evidence="4 6" id="KW-0472">Membrane</keyword>
<feature type="transmembrane region" description="Helical" evidence="6">
    <location>
        <begin position="193"/>
        <end position="212"/>
    </location>
</feature>
<evidence type="ECO:0000256" key="5">
    <source>
        <dbReference type="SAM" id="MobiDB-lite"/>
    </source>
</evidence>
<dbReference type="GO" id="GO:0010509">
    <property type="term" value="P:intracellular polyamine homeostasis"/>
    <property type="evidence" value="ECO:0007669"/>
    <property type="project" value="TreeGrafter"/>
</dbReference>
<dbReference type="Gene3D" id="1.20.1250.20">
    <property type="entry name" value="MFS general substrate transporter like domains"/>
    <property type="match status" value="1"/>
</dbReference>
<dbReference type="InterPro" id="IPR011701">
    <property type="entry name" value="MFS"/>
</dbReference>
<evidence type="ECO:0000313" key="8">
    <source>
        <dbReference type="EMBL" id="RKU49642.1"/>
    </source>
</evidence>
<sequence>MANLNEKLDGAAEDAGKSATSRQDGVKDISYETISADHALPEEKQEQSHTSSPPDSEGHVTDEEEQHDDEEDPPPIRPTTSRASSIFSRGGAAIIPRNQRRGLFGRVTVIPEIERPYDYTPKTKWAITAIVALAAAAAPMGSGIFYPALPQMSVDLNTTPTITNLSVAMYMLSMSIFPLWWSSFSETLGRRTIYVLSFTLYLIFSILSAVSVNISMLIVMRILSGGAAASVQAVGAGTIADIWETHHRGRAMGIFYLGPLTGPLFAPIIGGALAQGFGWRATMWFLVIYGGVALVLIVFCLPETLARKRPSNATLQPAIAPVPTTVSDTDGARPTNLTRSTTRQSIAATASFAKRFFIDPLSVLLYLRFPPVAITVYCAAICFGSLFVMNISIQSAFSEPPYNFSEVITGLMYFPPSLGYVLASTVGGKWLDHIMIREATKAGRYHEDGKLRFLPEDRMRENMWLAASLYPGALIWFGWTIQNGVHWIVPSIANFFFGFGSMLVFGACTTVLTEFMPKRSSSGVAVNNFVRNIFSCVGGIVTQPLINAMGIGWLCTMIGLFAWISGNAVIFALRKKGNGWRVKMDEAMKER</sequence>
<evidence type="ECO:0000256" key="1">
    <source>
        <dbReference type="ARBA" id="ARBA00004141"/>
    </source>
</evidence>
<feature type="transmembrane region" description="Helical" evidence="6">
    <location>
        <begin position="218"/>
        <end position="242"/>
    </location>
</feature>
<evidence type="ECO:0000313" key="9">
    <source>
        <dbReference type="Proteomes" id="UP000275385"/>
    </source>
</evidence>
<feature type="transmembrane region" description="Helical" evidence="6">
    <location>
        <begin position="487"/>
        <end position="512"/>
    </location>
</feature>
<evidence type="ECO:0000256" key="6">
    <source>
        <dbReference type="SAM" id="Phobius"/>
    </source>
</evidence>
<feature type="transmembrane region" description="Helical" evidence="6">
    <location>
        <begin position="462"/>
        <end position="481"/>
    </location>
</feature>
<dbReference type="CDD" id="cd17323">
    <property type="entry name" value="MFS_Tpo1_MDR_like"/>
    <property type="match status" value="1"/>
</dbReference>
<dbReference type="STRING" id="177199.A0A420YP66"/>
<organism evidence="8 9">
    <name type="scientific">Coniochaeta pulveracea</name>
    <dbReference type="NCBI Taxonomy" id="177199"/>
    <lineage>
        <taxon>Eukaryota</taxon>
        <taxon>Fungi</taxon>
        <taxon>Dikarya</taxon>
        <taxon>Ascomycota</taxon>
        <taxon>Pezizomycotina</taxon>
        <taxon>Sordariomycetes</taxon>
        <taxon>Sordariomycetidae</taxon>
        <taxon>Coniochaetales</taxon>
        <taxon>Coniochaetaceae</taxon>
        <taxon>Coniochaeta</taxon>
    </lineage>
</organism>
<feature type="transmembrane region" description="Helical" evidence="6">
    <location>
        <begin position="413"/>
        <end position="431"/>
    </location>
</feature>
<dbReference type="PROSITE" id="PS50850">
    <property type="entry name" value="MFS"/>
    <property type="match status" value="1"/>
</dbReference>
<reference evidence="8 9" key="1">
    <citation type="submission" date="2018-08" db="EMBL/GenBank/DDBJ databases">
        <title>Draft genome of the lignicolous fungus Coniochaeta pulveracea.</title>
        <authorList>
            <person name="Borstlap C.J."/>
            <person name="De Witt R.N."/>
            <person name="Botha A."/>
            <person name="Volschenk H."/>
        </authorList>
    </citation>
    <scope>NUCLEOTIDE SEQUENCE [LARGE SCALE GENOMIC DNA]</scope>
    <source>
        <strain evidence="8 9">CAB683</strain>
    </source>
</reference>
<accession>A0A420YP66</accession>
<protein>
    <recommendedName>
        <fullName evidence="7">Major facilitator superfamily (MFS) profile domain-containing protein</fullName>
    </recommendedName>
</protein>
<evidence type="ECO:0000256" key="2">
    <source>
        <dbReference type="ARBA" id="ARBA00022692"/>
    </source>
</evidence>
<dbReference type="AlphaFoldDB" id="A0A420YP66"/>
<dbReference type="GO" id="GO:0005886">
    <property type="term" value="C:plasma membrane"/>
    <property type="evidence" value="ECO:0007669"/>
    <property type="project" value="TreeGrafter"/>
</dbReference>
<dbReference type="Proteomes" id="UP000275385">
    <property type="component" value="Unassembled WGS sequence"/>
</dbReference>
<dbReference type="EMBL" id="QVQW01000001">
    <property type="protein sequence ID" value="RKU49642.1"/>
    <property type="molecule type" value="Genomic_DNA"/>
</dbReference>